<dbReference type="OMA" id="KHRWVAK"/>
<dbReference type="PROSITE" id="PS51401">
    <property type="entry name" value="CHORD"/>
    <property type="match status" value="2"/>
</dbReference>
<sequence>MPSENTELLLCYNRGCGNRFDPLKNNEDACTFHPGNPVFHDAYKSWSCCNKRSTDFTEFLNIKGCTKSCHSNVKPPQPEKPNVDKTKNGEVIEYIAPRVKMSTLERPPFDTPLLKMTPDVSPALKTQIENLVSQNNESDNSGEVMIGTACKNRGCKSAYKGTESNEEECVYHPGVPVFHEGLKSWSCCKKKTTDFATFLEQLGCEKGNHVWVKENDENERTDCRYDWHQTGSHIVMSVYAKKYHPDKSIIELNPIRIKMNIFFPENNSAFNKDLELFGIVDVEKSEIKMLQTKVEIKLKKAEPANWPKLELPRIQS</sequence>
<dbReference type="PANTHER" id="PTHR46983:SF3">
    <property type="entry name" value="CHPADIPLOID STATE MAINTENANCE PROTEIN CHPA"/>
    <property type="match status" value="1"/>
</dbReference>
<dbReference type="KEGG" id="phu:Phum_PHUM596910"/>
<dbReference type="EMBL" id="DS235879">
    <property type="protein sequence ID" value="EEB19944.1"/>
    <property type="molecule type" value="Genomic_DNA"/>
</dbReference>
<dbReference type="Gene3D" id="2.60.40.790">
    <property type="match status" value="1"/>
</dbReference>
<evidence type="ECO:0000256" key="3">
    <source>
        <dbReference type="ARBA" id="ARBA00022833"/>
    </source>
</evidence>
<dbReference type="GO" id="GO:0007229">
    <property type="term" value="P:integrin-mediated signaling pathway"/>
    <property type="evidence" value="ECO:0007669"/>
    <property type="project" value="UniProtKB-KW"/>
</dbReference>
<dbReference type="Pfam" id="PF04968">
    <property type="entry name" value="CHORD"/>
    <property type="match status" value="2"/>
</dbReference>
<feature type="domain" description="CHORD" evidence="5">
    <location>
        <begin position="11"/>
        <end position="70"/>
    </location>
</feature>
<name>E0W2T8_PEDHC</name>
<dbReference type="InterPro" id="IPR007052">
    <property type="entry name" value="CS_dom"/>
</dbReference>
<dbReference type="FunCoup" id="E0W2T8">
    <property type="interactions" value="2108"/>
</dbReference>
<dbReference type="AlphaFoldDB" id="E0W2T8"/>
<dbReference type="InterPro" id="IPR039790">
    <property type="entry name" value="CHRD1"/>
</dbReference>
<keyword evidence="3" id="KW-0862">Zinc</keyword>
<dbReference type="Proteomes" id="UP000009046">
    <property type="component" value="Unassembled WGS sequence"/>
</dbReference>
<protein>
    <submittedName>
        <fullName evidence="6 7">Integrin beta-1-binding protein, putative</fullName>
    </submittedName>
</protein>
<gene>
    <name evidence="7" type="primary">8236817</name>
    <name evidence="6" type="ORF">Phum_PHUM596910</name>
</gene>
<dbReference type="Gene3D" id="4.10.1130.20">
    <property type="match status" value="2"/>
</dbReference>
<accession>E0W2T8</accession>
<dbReference type="eggNOG" id="KOG1667">
    <property type="taxonomic scope" value="Eukaryota"/>
</dbReference>
<evidence type="ECO:0000256" key="1">
    <source>
        <dbReference type="ARBA" id="ARBA00022723"/>
    </source>
</evidence>
<dbReference type="HOGENOM" id="CLU_040079_0_0_1"/>
<dbReference type="CTD" id="8236817"/>
<proteinExistence type="predicted"/>
<reference evidence="6" key="2">
    <citation type="submission" date="2007-04" db="EMBL/GenBank/DDBJ databases">
        <title>The genome of the human body louse.</title>
        <authorList>
            <consortium name="The Human Body Louse Genome Consortium"/>
            <person name="Kirkness E."/>
            <person name="Walenz B."/>
            <person name="Hass B."/>
            <person name="Bruggner R."/>
            <person name="Strausberg R."/>
        </authorList>
    </citation>
    <scope>NUCLEOTIDE SEQUENCE</scope>
    <source>
        <strain evidence="6">USDA</strain>
    </source>
</reference>
<dbReference type="PANTHER" id="PTHR46983">
    <property type="entry name" value="CYSTEINE AND HISTIDINE-RICH DOMAIN-CONTAINING PROTEIN 1"/>
    <property type="match status" value="1"/>
</dbReference>
<dbReference type="VEuPathDB" id="VectorBase:PHUM596910"/>
<dbReference type="InterPro" id="IPR008978">
    <property type="entry name" value="HSP20-like_chaperone"/>
</dbReference>
<reference evidence="6" key="1">
    <citation type="submission" date="2007-04" db="EMBL/GenBank/DDBJ databases">
        <title>Annotation of Pediculus humanus corporis strain USDA.</title>
        <authorList>
            <person name="Kirkness E."/>
            <person name="Hannick L."/>
            <person name="Hass B."/>
            <person name="Bruggner R."/>
            <person name="Lawson D."/>
            <person name="Bidwell S."/>
            <person name="Joardar V."/>
            <person name="Caler E."/>
            <person name="Walenz B."/>
            <person name="Inman J."/>
            <person name="Schobel S."/>
            <person name="Galinsky K."/>
            <person name="Amedeo P."/>
            <person name="Strausberg R."/>
        </authorList>
    </citation>
    <scope>NUCLEOTIDE SEQUENCE</scope>
    <source>
        <strain evidence="6">USDA</strain>
    </source>
</reference>
<keyword evidence="1" id="KW-0479">Metal-binding</keyword>
<dbReference type="PROSITE" id="PS51203">
    <property type="entry name" value="CS"/>
    <property type="match status" value="1"/>
</dbReference>
<keyword evidence="8" id="KW-1185">Reference proteome</keyword>
<evidence type="ECO:0000259" key="4">
    <source>
        <dbReference type="PROSITE" id="PS51203"/>
    </source>
</evidence>
<evidence type="ECO:0000259" key="5">
    <source>
        <dbReference type="PROSITE" id="PS51401"/>
    </source>
</evidence>
<organism>
    <name type="scientific">Pediculus humanus subsp. corporis</name>
    <name type="common">Body louse</name>
    <dbReference type="NCBI Taxonomy" id="121224"/>
    <lineage>
        <taxon>Eukaryota</taxon>
        <taxon>Metazoa</taxon>
        <taxon>Ecdysozoa</taxon>
        <taxon>Arthropoda</taxon>
        <taxon>Hexapoda</taxon>
        <taxon>Insecta</taxon>
        <taxon>Pterygota</taxon>
        <taxon>Neoptera</taxon>
        <taxon>Paraneoptera</taxon>
        <taxon>Psocodea</taxon>
        <taxon>Troctomorpha</taxon>
        <taxon>Phthiraptera</taxon>
        <taxon>Anoplura</taxon>
        <taxon>Pediculidae</taxon>
        <taxon>Pediculus</taxon>
    </lineage>
</organism>
<dbReference type="GO" id="GO:0046872">
    <property type="term" value="F:metal ion binding"/>
    <property type="evidence" value="ECO:0007669"/>
    <property type="project" value="UniProtKB-KW"/>
</dbReference>
<keyword evidence="6" id="KW-0401">Integrin</keyword>
<dbReference type="STRING" id="121224.E0W2T8"/>
<feature type="domain" description="CS" evidence="4">
    <location>
        <begin position="220"/>
        <end position="310"/>
    </location>
</feature>
<dbReference type="GeneID" id="8236817"/>
<reference evidence="7" key="3">
    <citation type="submission" date="2020-05" db="UniProtKB">
        <authorList>
            <consortium name="EnsemblMetazoa"/>
        </authorList>
    </citation>
    <scope>IDENTIFICATION</scope>
    <source>
        <strain evidence="7">USDA</strain>
    </source>
</reference>
<feature type="domain" description="CHORD" evidence="5">
    <location>
        <begin position="150"/>
        <end position="209"/>
    </location>
</feature>
<dbReference type="EnsemblMetazoa" id="PHUM596910-RA">
    <property type="protein sequence ID" value="PHUM596910-PA"/>
    <property type="gene ID" value="PHUM596910"/>
</dbReference>
<dbReference type="InterPro" id="IPR007051">
    <property type="entry name" value="CHORD_dom"/>
</dbReference>
<dbReference type="CDD" id="cd06488">
    <property type="entry name" value="p23_melusin_like"/>
    <property type="match status" value="1"/>
</dbReference>
<dbReference type="EMBL" id="AAZO01007281">
    <property type="status" value="NOT_ANNOTATED_CDS"/>
    <property type="molecule type" value="Genomic_DNA"/>
</dbReference>
<dbReference type="InParanoid" id="E0W2T8"/>
<evidence type="ECO:0000313" key="8">
    <source>
        <dbReference type="Proteomes" id="UP000009046"/>
    </source>
</evidence>
<evidence type="ECO:0000313" key="7">
    <source>
        <dbReference type="EnsemblMetazoa" id="PHUM596910-PA"/>
    </source>
</evidence>
<dbReference type="OrthoDB" id="10261079at2759"/>
<dbReference type="Pfam" id="PF04969">
    <property type="entry name" value="CS"/>
    <property type="match status" value="1"/>
</dbReference>
<evidence type="ECO:0000313" key="6">
    <source>
        <dbReference type="EMBL" id="EEB19944.1"/>
    </source>
</evidence>
<keyword evidence="2" id="KW-0677">Repeat</keyword>
<evidence type="ECO:0000256" key="2">
    <source>
        <dbReference type="ARBA" id="ARBA00022737"/>
    </source>
</evidence>
<dbReference type="SUPFAM" id="SSF49764">
    <property type="entry name" value="HSP20-like chaperones"/>
    <property type="match status" value="1"/>
</dbReference>
<dbReference type="RefSeq" id="XP_002432682.1">
    <property type="nucleotide sequence ID" value="XM_002432637.1"/>
</dbReference>